<dbReference type="GO" id="GO:0006351">
    <property type="term" value="P:DNA-templated transcription"/>
    <property type="evidence" value="ECO:0007669"/>
    <property type="project" value="InterPro"/>
</dbReference>
<proteinExistence type="predicted"/>
<dbReference type="GO" id="GO:0008270">
    <property type="term" value="F:zinc ion binding"/>
    <property type="evidence" value="ECO:0007669"/>
    <property type="project" value="InterPro"/>
</dbReference>
<gene>
    <name evidence="3" type="ORF">CONCODRAFT_10613</name>
</gene>
<keyword evidence="4" id="KW-1185">Reference proteome</keyword>
<accession>A0A137NWW7</accession>
<feature type="domain" description="Xylanolytic transcriptional activator regulatory" evidence="2">
    <location>
        <begin position="176"/>
        <end position="275"/>
    </location>
</feature>
<evidence type="ECO:0000313" key="4">
    <source>
        <dbReference type="Proteomes" id="UP000070444"/>
    </source>
</evidence>
<dbReference type="AlphaFoldDB" id="A0A137NWW7"/>
<dbReference type="InterPro" id="IPR007219">
    <property type="entry name" value="XnlR_reg_dom"/>
</dbReference>
<keyword evidence="1" id="KW-0539">Nucleus</keyword>
<dbReference type="EMBL" id="KQ964643">
    <property type="protein sequence ID" value="KXN67335.1"/>
    <property type="molecule type" value="Genomic_DNA"/>
</dbReference>
<dbReference type="Pfam" id="PF04082">
    <property type="entry name" value="Fungal_trans"/>
    <property type="match status" value="1"/>
</dbReference>
<evidence type="ECO:0000259" key="2">
    <source>
        <dbReference type="Pfam" id="PF04082"/>
    </source>
</evidence>
<dbReference type="Proteomes" id="UP000070444">
    <property type="component" value="Unassembled WGS sequence"/>
</dbReference>
<name>A0A137NWW7_CONC2</name>
<protein>
    <recommendedName>
        <fullName evidence="2">Xylanolytic transcriptional activator regulatory domain-containing protein</fullName>
    </recommendedName>
</protein>
<evidence type="ECO:0000256" key="1">
    <source>
        <dbReference type="ARBA" id="ARBA00023242"/>
    </source>
</evidence>
<dbReference type="CDD" id="cd12148">
    <property type="entry name" value="fungal_TF_MHR"/>
    <property type="match status" value="1"/>
</dbReference>
<sequence>MNTKKNCFYTSHETFSNWSELLPKFYTIKTQSLPSHPGGNSSQKFFKYEFNTKTSANKVPQNIKKELNLTPYQNYKVDPIEKNIFKTLNFTRFSNLSQFCNYLIYSNDLPLTQLIFTIQADLKNLPNIKHLIQLNNFILPSEDCSNQSGGLEDLFPIARSLQTLYDPYFWNKLMLLYFAKFHPLWPYINLKTFNPLFTSPSLLNIIYFAGYQFYSHKSPELTSYMESAVELALKQIYLKPCKNHLQALLILGNLYQFRGDMKLARACQANLTRMMYLMGIQIENCSKFNWETKLERKLLHRRVAIANFNVGGNLEVFPAYLVEVPKLDSALYHNLYSFKSNTTNEGYLPFVEGLNTMEFYLTLKLSQLTHVFCDISLVSSQLIPTKNISIMEKQLARNLELLNAGIKAYEDSADELKKEFPEFEGMISRCAMEIRLSYFDCSLNLLNSFLSINPPSSNEIATKILAVCHSMAPIILNEQLEFDQIFNYYGYMVCFQYLKLIKNYKFNTETTRNLT</sequence>
<organism evidence="3 4">
    <name type="scientific">Conidiobolus coronatus (strain ATCC 28846 / CBS 209.66 / NRRL 28638)</name>
    <name type="common">Delacroixia coronata</name>
    <dbReference type="NCBI Taxonomy" id="796925"/>
    <lineage>
        <taxon>Eukaryota</taxon>
        <taxon>Fungi</taxon>
        <taxon>Fungi incertae sedis</taxon>
        <taxon>Zoopagomycota</taxon>
        <taxon>Entomophthoromycotina</taxon>
        <taxon>Entomophthoromycetes</taxon>
        <taxon>Entomophthorales</taxon>
        <taxon>Ancylistaceae</taxon>
        <taxon>Conidiobolus</taxon>
    </lineage>
</organism>
<evidence type="ECO:0000313" key="3">
    <source>
        <dbReference type="EMBL" id="KXN67335.1"/>
    </source>
</evidence>
<dbReference type="GO" id="GO:0003677">
    <property type="term" value="F:DNA binding"/>
    <property type="evidence" value="ECO:0007669"/>
    <property type="project" value="InterPro"/>
</dbReference>
<reference evidence="3 4" key="1">
    <citation type="journal article" date="2015" name="Genome Biol. Evol.">
        <title>Phylogenomic analyses indicate that early fungi evolved digesting cell walls of algal ancestors of land plants.</title>
        <authorList>
            <person name="Chang Y."/>
            <person name="Wang S."/>
            <person name="Sekimoto S."/>
            <person name="Aerts A.L."/>
            <person name="Choi C."/>
            <person name="Clum A."/>
            <person name="LaButti K.M."/>
            <person name="Lindquist E.A."/>
            <person name="Yee Ngan C."/>
            <person name="Ohm R.A."/>
            <person name="Salamov A.A."/>
            <person name="Grigoriev I.V."/>
            <person name="Spatafora J.W."/>
            <person name="Berbee M.L."/>
        </authorList>
    </citation>
    <scope>NUCLEOTIDE SEQUENCE [LARGE SCALE GENOMIC DNA]</scope>
    <source>
        <strain evidence="3 4">NRRL 28638</strain>
    </source>
</reference>